<evidence type="ECO:0000256" key="1">
    <source>
        <dbReference type="ARBA" id="ARBA00008155"/>
    </source>
</evidence>
<evidence type="ECO:0000259" key="4">
    <source>
        <dbReference type="Pfam" id="PF06991"/>
    </source>
</evidence>
<feature type="compositionally biased region" description="Acidic residues" evidence="3">
    <location>
        <begin position="212"/>
        <end position="222"/>
    </location>
</feature>
<evidence type="ECO:0000313" key="6">
    <source>
        <dbReference type="Proteomes" id="UP001142055"/>
    </source>
</evidence>
<feature type="region of interest" description="Disordered" evidence="3">
    <location>
        <begin position="38"/>
        <end position="291"/>
    </location>
</feature>
<feature type="compositionally biased region" description="Acidic residues" evidence="3">
    <location>
        <begin position="92"/>
        <end position="110"/>
    </location>
</feature>
<dbReference type="InterPro" id="IPR009730">
    <property type="entry name" value="MFAP1_C"/>
</dbReference>
<organism evidence="5 6">
    <name type="scientific">Blomia tropicalis</name>
    <name type="common">Mite</name>
    <dbReference type="NCBI Taxonomy" id="40697"/>
    <lineage>
        <taxon>Eukaryota</taxon>
        <taxon>Metazoa</taxon>
        <taxon>Ecdysozoa</taxon>
        <taxon>Arthropoda</taxon>
        <taxon>Chelicerata</taxon>
        <taxon>Arachnida</taxon>
        <taxon>Acari</taxon>
        <taxon>Acariformes</taxon>
        <taxon>Sarcoptiformes</taxon>
        <taxon>Astigmata</taxon>
        <taxon>Glycyphagoidea</taxon>
        <taxon>Echimyopodidae</taxon>
        <taxon>Blomia</taxon>
    </lineage>
</organism>
<keyword evidence="2" id="KW-0175">Coiled coil</keyword>
<feature type="domain" description="Micro-fibrillar-associated protein 1 C-terminal" evidence="4">
    <location>
        <begin position="281"/>
        <end position="498"/>
    </location>
</feature>
<feature type="coiled-coil region" evidence="2">
    <location>
        <begin position="305"/>
        <end position="354"/>
    </location>
</feature>
<evidence type="ECO:0000313" key="5">
    <source>
        <dbReference type="EMBL" id="KAJ6225933.1"/>
    </source>
</evidence>
<feature type="compositionally biased region" description="Polar residues" evidence="3">
    <location>
        <begin position="1"/>
        <end position="12"/>
    </location>
</feature>
<proteinExistence type="inferred from homology"/>
<dbReference type="OMA" id="DEVEHRH"/>
<comment type="caution">
    <text evidence="5">The sequence shown here is derived from an EMBL/GenBank/DDBJ whole genome shotgun (WGS) entry which is preliminary data.</text>
</comment>
<feature type="compositionally biased region" description="Basic and acidic residues" evidence="3">
    <location>
        <begin position="111"/>
        <end position="135"/>
    </location>
</feature>
<feature type="coiled-coil region" evidence="2">
    <location>
        <begin position="380"/>
        <end position="416"/>
    </location>
</feature>
<dbReference type="Proteomes" id="UP001142055">
    <property type="component" value="Chromosome 1"/>
</dbReference>
<dbReference type="Pfam" id="PF06991">
    <property type="entry name" value="MFAP1"/>
    <property type="match status" value="1"/>
</dbReference>
<dbReference type="InterPro" id="IPR033194">
    <property type="entry name" value="MFAP1"/>
</dbReference>
<name>A0A9Q0MH64_BLOTA</name>
<protein>
    <recommendedName>
        <fullName evidence="4">Micro-fibrillar-associated protein 1 C-terminal domain-containing protein</fullName>
    </recommendedName>
</protein>
<dbReference type="OrthoDB" id="1111734at2759"/>
<sequence>MSYHTNSSSSSRPLGAVPIRNEKGEITMQKVKVQRYISGRKPKYAEESEYIDGLESSDDEMDLRNQRQLPSYSNQRASRGAIGFSLSKPSNDNEDNYDDDDDDNSEDNDDDARIRSKKEKQIIVDEEKLKQDPRMQRLMGRHRQIDSDDDDLPSRRNRNHHEKVDNSSRPIVKPQLLSSVADEHGDSIDDDDDEDELNRRKRRRRPIREVIDAEADNDEGGPGDENVERRHESLKQRMGKMRMDSDNDDDNNKPENDNVDDEDVDDDEEEDDDDSEYEYSEDEGMPRLKPIFVSKQDRITIIEKETEEERRLAEAETAKKLAAEERRRTTMKIIENERRREEEEEATAKAIAEEESILRGIAALLTDDEDDETGYELWKVRELKRIKREKEEEEARDNERHEIERLRNMTEEERQAALEANPREITNKAAKGKYKFMQKYYHRGVFYLDEEHDVFKRDVAQPTLEDHFDKTVLPSVMQVKNFGRAGRTKYTHLVDQDTTAFDHAWGDKNNTNAIKFHSTHGGGMKQSFERPGKRKK</sequence>
<accession>A0A9Q0MH64</accession>
<dbReference type="AlphaFoldDB" id="A0A9Q0MH64"/>
<feature type="compositionally biased region" description="Polar residues" evidence="3">
    <location>
        <begin position="66"/>
        <end position="77"/>
    </location>
</feature>
<keyword evidence="6" id="KW-1185">Reference proteome</keyword>
<dbReference type="EMBL" id="JAPWDV010000001">
    <property type="protein sequence ID" value="KAJ6225933.1"/>
    <property type="molecule type" value="Genomic_DNA"/>
</dbReference>
<feature type="compositionally biased region" description="Acidic residues" evidence="3">
    <location>
        <begin position="47"/>
        <end position="61"/>
    </location>
</feature>
<reference evidence="5" key="1">
    <citation type="submission" date="2022-12" db="EMBL/GenBank/DDBJ databases">
        <title>Genome assemblies of Blomia tropicalis.</title>
        <authorList>
            <person name="Cui Y."/>
        </authorList>
    </citation>
    <scope>NUCLEOTIDE SEQUENCE</scope>
    <source>
        <tissue evidence="5">Adult mites</tissue>
    </source>
</reference>
<comment type="similarity">
    <text evidence="1">Belongs to the MFAP1 family.</text>
</comment>
<evidence type="ECO:0000256" key="3">
    <source>
        <dbReference type="SAM" id="MobiDB-lite"/>
    </source>
</evidence>
<evidence type="ECO:0000256" key="2">
    <source>
        <dbReference type="SAM" id="Coils"/>
    </source>
</evidence>
<dbReference type="PANTHER" id="PTHR15327">
    <property type="entry name" value="MICROFIBRIL-ASSOCIATED PROTEIN"/>
    <property type="match status" value="1"/>
</dbReference>
<feature type="compositionally biased region" description="Basic and acidic residues" evidence="3">
    <location>
        <begin position="226"/>
        <end position="256"/>
    </location>
</feature>
<gene>
    <name evidence="5" type="ORF">RDWZM_004478</name>
</gene>
<feature type="region of interest" description="Disordered" evidence="3">
    <location>
        <begin position="1"/>
        <end position="25"/>
    </location>
</feature>
<feature type="compositionally biased region" description="Acidic residues" evidence="3">
    <location>
        <begin position="257"/>
        <end position="283"/>
    </location>
</feature>